<name>A0A5N5LI47_9ROSI</name>
<evidence type="ECO:0000313" key="2">
    <source>
        <dbReference type="Proteomes" id="UP000326939"/>
    </source>
</evidence>
<reference evidence="2" key="1">
    <citation type="journal article" date="2019" name="Gigascience">
        <title>De novo genome assembly of the endangered Acer yangbiense, a plant species with extremely small populations endemic to Yunnan Province, China.</title>
        <authorList>
            <person name="Yang J."/>
            <person name="Wariss H.M."/>
            <person name="Tao L."/>
            <person name="Zhang R."/>
            <person name="Yun Q."/>
            <person name="Hollingsworth P."/>
            <person name="Dao Z."/>
            <person name="Luo G."/>
            <person name="Guo H."/>
            <person name="Ma Y."/>
            <person name="Sun W."/>
        </authorList>
    </citation>
    <scope>NUCLEOTIDE SEQUENCE [LARGE SCALE GENOMIC DNA]</scope>
    <source>
        <strain evidence="2">cv. br00</strain>
    </source>
</reference>
<keyword evidence="2" id="KW-1185">Reference proteome</keyword>
<comment type="caution">
    <text evidence="1">The sequence shown here is derived from an EMBL/GenBank/DDBJ whole genome shotgun (WGS) entry which is preliminary data.</text>
</comment>
<gene>
    <name evidence="1" type="ORF">DKX38_014610</name>
</gene>
<evidence type="ECO:0008006" key="3">
    <source>
        <dbReference type="Google" id="ProtNLM"/>
    </source>
</evidence>
<organism evidence="1 2">
    <name type="scientific">Salix brachista</name>
    <dbReference type="NCBI Taxonomy" id="2182728"/>
    <lineage>
        <taxon>Eukaryota</taxon>
        <taxon>Viridiplantae</taxon>
        <taxon>Streptophyta</taxon>
        <taxon>Embryophyta</taxon>
        <taxon>Tracheophyta</taxon>
        <taxon>Spermatophyta</taxon>
        <taxon>Magnoliopsida</taxon>
        <taxon>eudicotyledons</taxon>
        <taxon>Gunneridae</taxon>
        <taxon>Pentapetalae</taxon>
        <taxon>rosids</taxon>
        <taxon>fabids</taxon>
        <taxon>Malpighiales</taxon>
        <taxon>Salicaceae</taxon>
        <taxon>Saliceae</taxon>
        <taxon>Salix</taxon>
    </lineage>
</organism>
<dbReference type="EMBL" id="VDCV01000009">
    <property type="protein sequence ID" value="KAB5541636.1"/>
    <property type="molecule type" value="Genomic_DNA"/>
</dbReference>
<dbReference type="AlphaFoldDB" id="A0A5N5LI47"/>
<proteinExistence type="predicted"/>
<dbReference type="Proteomes" id="UP000326939">
    <property type="component" value="Chromosome 9"/>
</dbReference>
<sequence>MHAKTDSDGTSVDTSWQPRSPRRLVYYVQSPSNHDMEKMSYGSSPTVSPPHLYYHCSPIHHSRNDQTGVPTDMLSLNSTVKIHYRNPATFFAVHVTSTPLEIHYFQLKLASGQVKSSIVYATYTCLKSSQSLVLTWNNGYATGNMVILNYIDGMMKFSQPRKSRRTVVTVVHGSQVPLYGGVPHLADATEHVNKAAVPLNLTFSLRSRAYILGRLVKSKFSKRVRCTVILTGKKLGKPHNLTEACVYH</sequence>
<evidence type="ECO:0000313" key="1">
    <source>
        <dbReference type="EMBL" id="KAB5541636.1"/>
    </source>
</evidence>
<protein>
    <recommendedName>
        <fullName evidence="3">Late embryogenesis abundant protein LEA-2 subgroup domain-containing protein</fullName>
    </recommendedName>
</protein>
<accession>A0A5N5LI47</accession>